<accession>A0ABR0MJW0</accession>
<dbReference type="PANTHER" id="PTHR47430">
    <property type="entry name" value="GB|AAC33480.1"/>
    <property type="match status" value="1"/>
</dbReference>
<dbReference type="SMART" id="SM00717">
    <property type="entry name" value="SANT"/>
    <property type="match status" value="3"/>
</dbReference>
<evidence type="ECO:0000313" key="7">
    <source>
        <dbReference type="Proteomes" id="UP001358586"/>
    </source>
</evidence>
<evidence type="ECO:0000313" key="6">
    <source>
        <dbReference type="EMBL" id="KAK5773499.1"/>
    </source>
</evidence>
<dbReference type="InterPro" id="IPR001005">
    <property type="entry name" value="SANT/Myb"/>
</dbReference>
<evidence type="ECO:0008006" key="8">
    <source>
        <dbReference type="Google" id="ProtNLM"/>
    </source>
</evidence>
<dbReference type="Gene3D" id="1.10.10.60">
    <property type="entry name" value="Homeodomain-like"/>
    <property type="match status" value="2"/>
</dbReference>
<organism evidence="6 7">
    <name type="scientific">Gossypium arboreum</name>
    <name type="common">Tree cotton</name>
    <name type="synonym">Gossypium nanking</name>
    <dbReference type="NCBI Taxonomy" id="29729"/>
    <lineage>
        <taxon>Eukaryota</taxon>
        <taxon>Viridiplantae</taxon>
        <taxon>Streptophyta</taxon>
        <taxon>Embryophyta</taxon>
        <taxon>Tracheophyta</taxon>
        <taxon>Spermatophyta</taxon>
        <taxon>Magnoliopsida</taxon>
        <taxon>eudicotyledons</taxon>
        <taxon>Gunneridae</taxon>
        <taxon>Pentapetalae</taxon>
        <taxon>rosids</taxon>
        <taxon>malvids</taxon>
        <taxon>Malvales</taxon>
        <taxon>Malvaceae</taxon>
        <taxon>Malvoideae</taxon>
        <taxon>Gossypium</taxon>
    </lineage>
</organism>
<dbReference type="InterPro" id="IPR009057">
    <property type="entry name" value="Homeodomain-like_sf"/>
</dbReference>
<evidence type="ECO:0000259" key="5">
    <source>
        <dbReference type="PROSITE" id="PS51294"/>
    </source>
</evidence>
<feature type="domain" description="Myb-like" evidence="4">
    <location>
        <begin position="601"/>
        <end position="654"/>
    </location>
</feature>
<reference evidence="6 7" key="1">
    <citation type="submission" date="2023-03" db="EMBL/GenBank/DDBJ databases">
        <title>WGS of Gossypium arboreum.</title>
        <authorList>
            <person name="Yu D."/>
        </authorList>
    </citation>
    <scope>NUCLEOTIDE SEQUENCE [LARGE SCALE GENOMIC DNA]</scope>
    <source>
        <tissue evidence="6">Leaf</tissue>
    </source>
</reference>
<feature type="region of interest" description="Disordered" evidence="3">
    <location>
        <begin position="1"/>
        <end position="386"/>
    </location>
</feature>
<dbReference type="PROSITE" id="PS50090">
    <property type="entry name" value="MYB_LIKE"/>
    <property type="match status" value="3"/>
</dbReference>
<keyword evidence="2" id="KW-0539">Nucleus</keyword>
<comment type="subcellular location">
    <subcellularLocation>
        <location evidence="1">Nucleus</location>
    </subcellularLocation>
</comment>
<evidence type="ECO:0000259" key="4">
    <source>
        <dbReference type="PROSITE" id="PS50090"/>
    </source>
</evidence>
<feature type="compositionally biased region" description="Basic and acidic residues" evidence="3">
    <location>
        <begin position="38"/>
        <end position="48"/>
    </location>
</feature>
<keyword evidence="7" id="KW-1185">Reference proteome</keyword>
<feature type="compositionally biased region" description="Basic and acidic residues" evidence="3">
    <location>
        <begin position="151"/>
        <end position="160"/>
    </location>
</feature>
<dbReference type="Pfam" id="PF13921">
    <property type="entry name" value="Myb_DNA-bind_6"/>
    <property type="match status" value="1"/>
</dbReference>
<dbReference type="InterPro" id="IPR017930">
    <property type="entry name" value="Myb_dom"/>
</dbReference>
<dbReference type="PROSITE" id="PS51294">
    <property type="entry name" value="HTH_MYB"/>
    <property type="match status" value="1"/>
</dbReference>
<dbReference type="PANTHER" id="PTHR47430:SF4">
    <property type="entry name" value="GB|AAC33480.1"/>
    <property type="match status" value="1"/>
</dbReference>
<feature type="domain" description="HTH myb-type" evidence="5">
    <location>
        <begin position="487"/>
        <end position="535"/>
    </location>
</feature>
<name>A0ABR0MJW0_GOSAR</name>
<dbReference type="EMBL" id="JARKNE010000013">
    <property type="protein sequence ID" value="KAK5773499.1"/>
    <property type="molecule type" value="Genomic_DNA"/>
</dbReference>
<dbReference type="Proteomes" id="UP001358586">
    <property type="component" value="Chromosome 13"/>
</dbReference>
<proteinExistence type="predicted"/>
<gene>
    <name evidence="6" type="ORF">PVK06_049805</name>
</gene>
<feature type="compositionally biased region" description="Polar residues" evidence="3">
    <location>
        <begin position="377"/>
        <end position="386"/>
    </location>
</feature>
<feature type="compositionally biased region" description="Basic and acidic residues" evidence="3">
    <location>
        <begin position="343"/>
        <end position="353"/>
    </location>
</feature>
<feature type="compositionally biased region" description="Basic and acidic residues" evidence="3">
    <location>
        <begin position="183"/>
        <end position="202"/>
    </location>
</feature>
<dbReference type="SUPFAM" id="SSF46689">
    <property type="entry name" value="Homeodomain-like"/>
    <property type="match status" value="1"/>
</dbReference>
<feature type="compositionally biased region" description="Basic and acidic residues" evidence="3">
    <location>
        <begin position="287"/>
        <end position="303"/>
    </location>
</feature>
<feature type="domain" description="Myb-like" evidence="4">
    <location>
        <begin position="533"/>
        <end position="599"/>
    </location>
</feature>
<feature type="compositionally biased region" description="Basic and acidic residues" evidence="3">
    <location>
        <begin position="134"/>
        <end position="144"/>
    </location>
</feature>
<protein>
    <recommendedName>
        <fullName evidence="8">Cyclin-D-binding Myb-like transcription factor 1</fullName>
    </recommendedName>
</protein>
<feature type="compositionally biased region" description="Basic and acidic residues" evidence="3">
    <location>
        <begin position="1"/>
        <end position="29"/>
    </location>
</feature>
<evidence type="ECO:0000256" key="2">
    <source>
        <dbReference type="ARBA" id="ARBA00023242"/>
    </source>
</evidence>
<feature type="compositionally biased region" description="Basic and acidic residues" evidence="3">
    <location>
        <begin position="56"/>
        <end position="67"/>
    </location>
</feature>
<feature type="compositionally biased region" description="Basic and acidic residues" evidence="3">
    <location>
        <begin position="92"/>
        <end position="102"/>
    </location>
</feature>
<sequence>MGKKMREKDGHKSENKQTEEVNSIEKEIDVLNGVPKSSNRDDDKNKTKDRTKKRKTEFDTDKKESKNTHKKHKTSKDAVEEIPMETCLGGKENAEQESRKVMNLENNGEAKRVKKDKHKKNRDETDVVATVTETLKHSKKESEKAHKKHEKSKDEVKEISVENYLGGKKNTEQESSKAMNLENKGEAKRVGKDKHKKDDKDGINAVGIVTGTLEHSKKESPKARKKKKDVVEEISMETCLGGKENAEKESSKVVNLGNNGEAEKVGEDKHKRKNKVGIDAVATVTETIEHSKMQEPVETDVCKKQKKKQKLEKVNGNVADDIAAPSSTTDKKGTGRENSSGNELERKKLRDIGGDDEEGNKRKKKKSKSVENDTDQVENATLKDNSKKVSFSDQVEVFPSMDDAKKDKQGLVKGKRFSKEEDEIVMNAVAEYIESHNLGDEGLNMVLNCGSHKEVRRCWNEIQAAIPWRPVESVYNRAHVLFERDEKRPWTPEEYEMVKKFVEKHGRNWRLLGDTLGKHRHHVKDTWRRISANAKKGQWSQDEYQKLFDLVNLDLCMKATQERKSKYGMLRDNICWTAIGNKMETRAFVSCCSKWYRNLTSPMVAEGLWADVDDYRMLDALSSLDACCMEDVNWDNILEHRSGDLCRKRWSQMVQRLGSNKNLSFAEQVDILAERYRPDMIEARETFDSKQPVKVFPSTGVTDEAKKDRKEGLVYGRWSQDKYQSLFDLVNMDLSKEVTEEKKPKHGMLRDNICWTAISGKMLQRNFISCEGVWVDVDPFSSLATCCIEDVDWDNLLEHRPGDLCRKRWSQMFQYFGPNKDVVEAYDSKSAIAVAAIFIILTFNFLT</sequence>
<evidence type="ECO:0000256" key="3">
    <source>
        <dbReference type="SAM" id="MobiDB-lite"/>
    </source>
</evidence>
<comment type="caution">
    <text evidence="6">The sequence shown here is derived from an EMBL/GenBank/DDBJ whole genome shotgun (WGS) entry which is preliminary data.</text>
</comment>
<feature type="domain" description="Myb-like" evidence="4">
    <location>
        <begin position="482"/>
        <end position="531"/>
    </location>
</feature>
<evidence type="ECO:0000256" key="1">
    <source>
        <dbReference type="ARBA" id="ARBA00004123"/>
    </source>
</evidence>